<dbReference type="GO" id="GO:0005737">
    <property type="term" value="C:cytoplasm"/>
    <property type="evidence" value="ECO:0007669"/>
    <property type="project" value="TreeGrafter"/>
</dbReference>
<dbReference type="PROSITE" id="PS00059">
    <property type="entry name" value="ADH_ZINC"/>
    <property type="match status" value="1"/>
</dbReference>
<comment type="similarity">
    <text evidence="2 6">Belongs to the zinc-containing alcohol dehydrogenase family.</text>
</comment>
<dbReference type="InterPro" id="IPR036291">
    <property type="entry name" value="NAD(P)-bd_dom_sf"/>
</dbReference>
<dbReference type="GO" id="GO:0008270">
    <property type="term" value="F:zinc ion binding"/>
    <property type="evidence" value="ECO:0007669"/>
    <property type="project" value="InterPro"/>
</dbReference>
<dbReference type="PANTHER" id="PTHR42940:SF8">
    <property type="entry name" value="VACUOLAR PROTEIN SORTING-ASSOCIATED PROTEIN 11"/>
    <property type="match status" value="1"/>
</dbReference>
<keyword evidence="5" id="KW-0560">Oxidoreductase</keyword>
<gene>
    <name evidence="8" type="ORF">Daesc_003355</name>
</gene>
<dbReference type="FunFam" id="3.40.50.720:FF:000022">
    <property type="entry name" value="Cinnamyl alcohol dehydrogenase"/>
    <property type="match status" value="1"/>
</dbReference>
<keyword evidence="9" id="KW-1185">Reference proteome</keyword>
<accession>A0AAX6MU60</accession>
<evidence type="ECO:0000259" key="7">
    <source>
        <dbReference type="SMART" id="SM00829"/>
    </source>
</evidence>
<dbReference type="InterPro" id="IPR013154">
    <property type="entry name" value="ADH-like_N"/>
</dbReference>
<dbReference type="InterPro" id="IPR011032">
    <property type="entry name" value="GroES-like_sf"/>
</dbReference>
<dbReference type="Proteomes" id="UP001369815">
    <property type="component" value="Unassembled WGS sequence"/>
</dbReference>
<evidence type="ECO:0000256" key="2">
    <source>
        <dbReference type="ARBA" id="ARBA00008072"/>
    </source>
</evidence>
<comment type="caution">
    <text evidence="8">The sequence shown here is derived from an EMBL/GenBank/DDBJ whole genome shotgun (WGS) entry which is preliminary data.</text>
</comment>
<evidence type="ECO:0000256" key="1">
    <source>
        <dbReference type="ARBA" id="ARBA00001947"/>
    </source>
</evidence>
<evidence type="ECO:0000256" key="5">
    <source>
        <dbReference type="ARBA" id="ARBA00023002"/>
    </source>
</evidence>
<keyword evidence="4 6" id="KW-0862">Zinc</keyword>
<feature type="domain" description="Enoyl reductase (ER)" evidence="7">
    <location>
        <begin position="9"/>
        <end position="328"/>
    </location>
</feature>
<dbReference type="PANTHER" id="PTHR42940">
    <property type="entry name" value="ALCOHOL DEHYDROGENASE 1-RELATED"/>
    <property type="match status" value="1"/>
</dbReference>
<comment type="cofactor">
    <cofactor evidence="1 6">
        <name>Zn(2+)</name>
        <dbReference type="ChEBI" id="CHEBI:29105"/>
    </cofactor>
</comment>
<sequence length="331" mass="35311">MTSFIVYKGSKNGVTKSSVTKPEHLTGDKVLMRITASGLCGTDLHSLHDDVILGHEGVGVVEAVGPDSKHLRKGDRVGFGYQHDSCGNCRNCLTGNETYCVDRAVYGTKKVDQGSFAAYAVVREAFLHKIPEGMSDVDAAPLQCAGATVFAVLQAHNTRPTETVGVIGLGGLGHLAIQFAAKMGNRVVVLSGSDRKKQQAFDLGAHEFVSIKGKDKLEVSTPIDRLLVTTSAQPNWELILPIMAPGSSIYPLSVDSGNLEIPYLPIVLNGLAVQGSLVASRILHREMLAFAALHGIKPITETFPLTEEGVKTAIEKLEHGDIHLRAVLTAA</sequence>
<dbReference type="CDD" id="cd05283">
    <property type="entry name" value="CAD1"/>
    <property type="match status" value="1"/>
</dbReference>
<dbReference type="AlphaFoldDB" id="A0AAX6MU60"/>
<dbReference type="GO" id="GO:0004022">
    <property type="term" value="F:alcohol dehydrogenase (NAD+) activity"/>
    <property type="evidence" value="ECO:0007669"/>
    <property type="project" value="TreeGrafter"/>
</dbReference>
<evidence type="ECO:0000256" key="3">
    <source>
        <dbReference type="ARBA" id="ARBA00022723"/>
    </source>
</evidence>
<dbReference type="InterPro" id="IPR002328">
    <property type="entry name" value="ADH_Zn_CS"/>
</dbReference>
<evidence type="ECO:0000313" key="9">
    <source>
        <dbReference type="Proteomes" id="UP001369815"/>
    </source>
</evidence>
<dbReference type="Gene3D" id="3.90.180.10">
    <property type="entry name" value="Medium-chain alcohol dehydrogenases, catalytic domain"/>
    <property type="match status" value="1"/>
</dbReference>
<proteinExistence type="inferred from homology"/>
<dbReference type="Pfam" id="PF00107">
    <property type="entry name" value="ADH_zinc_N"/>
    <property type="match status" value="1"/>
</dbReference>
<protein>
    <recommendedName>
        <fullName evidence="7">Enoyl reductase (ER) domain-containing protein</fullName>
    </recommendedName>
</protein>
<dbReference type="SMART" id="SM00829">
    <property type="entry name" value="PKS_ER"/>
    <property type="match status" value="1"/>
</dbReference>
<dbReference type="Pfam" id="PF08240">
    <property type="entry name" value="ADH_N"/>
    <property type="match status" value="1"/>
</dbReference>
<dbReference type="InterPro" id="IPR020843">
    <property type="entry name" value="ER"/>
</dbReference>
<evidence type="ECO:0000313" key="8">
    <source>
        <dbReference type="EMBL" id="KAK6955712.1"/>
    </source>
</evidence>
<dbReference type="Gene3D" id="3.40.50.720">
    <property type="entry name" value="NAD(P)-binding Rossmann-like Domain"/>
    <property type="match status" value="1"/>
</dbReference>
<organism evidence="8 9">
    <name type="scientific">Daldinia eschscholtzii</name>
    <dbReference type="NCBI Taxonomy" id="292717"/>
    <lineage>
        <taxon>Eukaryota</taxon>
        <taxon>Fungi</taxon>
        <taxon>Dikarya</taxon>
        <taxon>Ascomycota</taxon>
        <taxon>Pezizomycotina</taxon>
        <taxon>Sordariomycetes</taxon>
        <taxon>Xylariomycetidae</taxon>
        <taxon>Xylariales</taxon>
        <taxon>Hypoxylaceae</taxon>
        <taxon>Daldinia</taxon>
    </lineage>
</organism>
<dbReference type="EMBL" id="JBANMG010000003">
    <property type="protein sequence ID" value="KAK6955712.1"/>
    <property type="molecule type" value="Genomic_DNA"/>
</dbReference>
<keyword evidence="3 6" id="KW-0479">Metal-binding</keyword>
<evidence type="ECO:0000256" key="4">
    <source>
        <dbReference type="ARBA" id="ARBA00022833"/>
    </source>
</evidence>
<dbReference type="SUPFAM" id="SSF50129">
    <property type="entry name" value="GroES-like"/>
    <property type="match status" value="1"/>
</dbReference>
<dbReference type="SUPFAM" id="SSF51735">
    <property type="entry name" value="NAD(P)-binding Rossmann-fold domains"/>
    <property type="match status" value="1"/>
</dbReference>
<evidence type="ECO:0000256" key="6">
    <source>
        <dbReference type="RuleBase" id="RU361277"/>
    </source>
</evidence>
<dbReference type="InterPro" id="IPR047109">
    <property type="entry name" value="CAD-like"/>
</dbReference>
<dbReference type="InterPro" id="IPR013149">
    <property type="entry name" value="ADH-like_C"/>
</dbReference>
<reference evidence="8 9" key="1">
    <citation type="journal article" date="2024" name="Front Chem Biol">
        <title>Unveiling the potential of Daldinia eschscholtzii MFLUCC 19-0629 through bioactivity and bioinformatics studies for enhanced sustainable agriculture production.</title>
        <authorList>
            <person name="Brooks S."/>
            <person name="Weaver J.A."/>
            <person name="Klomchit A."/>
            <person name="Alharthi S.A."/>
            <person name="Onlamun T."/>
            <person name="Nurani R."/>
            <person name="Vong T.K."/>
            <person name="Alberti F."/>
            <person name="Greco C."/>
        </authorList>
    </citation>
    <scope>NUCLEOTIDE SEQUENCE [LARGE SCALE GENOMIC DNA]</scope>
    <source>
        <strain evidence="8">MFLUCC 19-0629</strain>
    </source>
</reference>
<name>A0AAX6MU60_9PEZI</name>